<comment type="subunit">
    <text evidence="7">The complex comprises the extracytoplasmic solute receptor protein and the two transmembrane proteins.</text>
</comment>
<keyword evidence="3 7" id="KW-0997">Cell inner membrane</keyword>
<dbReference type="NCBIfam" id="TIGR00786">
    <property type="entry name" value="dctM"/>
    <property type="match status" value="1"/>
</dbReference>
<feature type="transmembrane region" description="Helical" evidence="7">
    <location>
        <begin position="140"/>
        <end position="164"/>
    </location>
</feature>
<accession>A0A2N7U6P4</accession>
<reference evidence="9 10" key="1">
    <citation type="submission" date="2018-01" db="EMBL/GenBank/DDBJ databases">
        <title>Halomonas endophytica sp. nov., isolated from storage liquid in the stems of Populus euphratica.</title>
        <authorList>
            <person name="Chen C."/>
        </authorList>
    </citation>
    <scope>NUCLEOTIDE SEQUENCE [LARGE SCALE GENOMIC DNA]</scope>
    <source>
        <strain evidence="9 10">MC28</strain>
    </source>
</reference>
<feature type="transmembrane region" description="Helical" evidence="7">
    <location>
        <begin position="176"/>
        <end position="201"/>
    </location>
</feature>
<feature type="transmembrane region" description="Helical" evidence="7">
    <location>
        <begin position="12"/>
        <end position="41"/>
    </location>
</feature>
<comment type="caution">
    <text evidence="9">The sequence shown here is derived from an EMBL/GenBank/DDBJ whole genome shotgun (WGS) entry which is preliminary data.</text>
</comment>
<organism evidence="9 10">
    <name type="scientific">Billgrantia endophytica</name>
    <dbReference type="NCBI Taxonomy" id="2033802"/>
    <lineage>
        <taxon>Bacteria</taxon>
        <taxon>Pseudomonadati</taxon>
        <taxon>Pseudomonadota</taxon>
        <taxon>Gammaproteobacteria</taxon>
        <taxon>Oceanospirillales</taxon>
        <taxon>Halomonadaceae</taxon>
        <taxon>Billgrantia</taxon>
    </lineage>
</organism>
<dbReference type="GO" id="GO:0022857">
    <property type="term" value="F:transmembrane transporter activity"/>
    <property type="evidence" value="ECO:0007669"/>
    <property type="project" value="UniProtKB-UniRule"/>
</dbReference>
<feature type="transmembrane region" description="Helical" evidence="7">
    <location>
        <begin position="222"/>
        <end position="248"/>
    </location>
</feature>
<feature type="transmembrane region" description="Helical" evidence="7">
    <location>
        <begin position="116"/>
        <end position="133"/>
    </location>
</feature>
<dbReference type="EMBL" id="PNRF01000013">
    <property type="protein sequence ID" value="PMR76102.1"/>
    <property type="molecule type" value="Genomic_DNA"/>
</dbReference>
<dbReference type="RefSeq" id="WP_102652675.1">
    <property type="nucleotide sequence ID" value="NZ_PNRF01000013.1"/>
</dbReference>
<evidence type="ECO:0000259" key="8">
    <source>
        <dbReference type="Pfam" id="PF06808"/>
    </source>
</evidence>
<evidence type="ECO:0000256" key="5">
    <source>
        <dbReference type="ARBA" id="ARBA00022989"/>
    </source>
</evidence>
<comment type="function">
    <text evidence="7">Part of the tripartite ATP-independent periplasmic (TRAP) transport system.</text>
</comment>
<keyword evidence="4 7" id="KW-0812">Transmembrane</keyword>
<evidence type="ECO:0000256" key="3">
    <source>
        <dbReference type="ARBA" id="ARBA00022519"/>
    </source>
</evidence>
<protein>
    <recommendedName>
        <fullName evidence="7">TRAP transporter large permease protein</fullName>
    </recommendedName>
</protein>
<dbReference type="AlphaFoldDB" id="A0A2N7U6P4"/>
<dbReference type="PANTHER" id="PTHR33362:SF7">
    <property type="entry name" value="SLL1103 PROTEIN"/>
    <property type="match status" value="1"/>
</dbReference>
<feature type="domain" description="TRAP C4-dicarboxylate transport system permease DctM subunit" evidence="8">
    <location>
        <begin position="13"/>
        <end position="430"/>
    </location>
</feature>
<dbReference type="OrthoDB" id="9796052at2"/>
<proteinExistence type="inferred from homology"/>
<keyword evidence="6 7" id="KW-0472">Membrane</keyword>
<dbReference type="PANTHER" id="PTHR33362">
    <property type="entry name" value="SIALIC ACID TRAP TRANSPORTER PERMEASE PROTEIN SIAT-RELATED"/>
    <property type="match status" value="1"/>
</dbReference>
<comment type="similarity">
    <text evidence="7">Belongs to the TRAP transporter large permease family.</text>
</comment>
<dbReference type="InterPro" id="IPR010656">
    <property type="entry name" value="DctM"/>
</dbReference>
<evidence type="ECO:0000256" key="4">
    <source>
        <dbReference type="ARBA" id="ARBA00022692"/>
    </source>
</evidence>
<feature type="transmembrane region" description="Helical" evidence="7">
    <location>
        <begin position="53"/>
        <end position="75"/>
    </location>
</feature>
<feature type="transmembrane region" description="Helical" evidence="7">
    <location>
        <begin position="411"/>
        <end position="435"/>
    </location>
</feature>
<dbReference type="Proteomes" id="UP000235803">
    <property type="component" value="Unassembled WGS sequence"/>
</dbReference>
<name>A0A2N7U6P4_9GAMM</name>
<evidence type="ECO:0000313" key="10">
    <source>
        <dbReference type="Proteomes" id="UP000235803"/>
    </source>
</evidence>
<comment type="subcellular location">
    <subcellularLocation>
        <location evidence="1 7">Cell inner membrane</location>
        <topology evidence="1 7">Multi-pass membrane protein</topology>
    </subcellularLocation>
</comment>
<evidence type="ECO:0000256" key="2">
    <source>
        <dbReference type="ARBA" id="ARBA00022475"/>
    </source>
</evidence>
<feature type="transmembrane region" description="Helical" evidence="7">
    <location>
        <begin position="286"/>
        <end position="308"/>
    </location>
</feature>
<evidence type="ECO:0000256" key="1">
    <source>
        <dbReference type="ARBA" id="ARBA00004429"/>
    </source>
</evidence>
<evidence type="ECO:0000313" key="9">
    <source>
        <dbReference type="EMBL" id="PMR76102.1"/>
    </source>
</evidence>
<dbReference type="Pfam" id="PF06808">
    <property type="entry name" value="DctM"/>
    <property type="match status" value="1"/>
</dbReference>
<dbReference type="GO" id="GO:0005886">
    <property type="term" value="C:plasma membrane"/>
    <property type="evidence" value="ECO:0007669"/>
    <property type="project" value="UniProtKB-SubCell"/>
</dbReference>
<evidence type="ECO:0000256" key="6">
    <source>
        <dbReference type="ARBA" id="ARBA00023136"/>
    </source>
</evidence>
<feature type="transmembrane region" description="Helical" evidence="7">
    <location>
        <begin position="320"/>
        <end position="343"/>
    </location>
</feature>
<dbReference type="InterPro" id="IPR004681">
    <property type="entry name" value="TRAP_DctM"/>
</dbReference>
<sequence length="441" mass="46555">MSPNELLAIGMVATFFVLLLVGLPVGIAIAISAFFFGYVGFGPSLFNLLPSRIYGVVTNYTFMAIPLFVFMGVMLEKSRLAEELIDVVGHLFGNISGGMGVAIILVGVLLGAATGIVGATIVTLGLLTLPTLLRRDYPKALATGMICASGTLGQIIPPSLVLILLAEILGESVGTIFAAAMVPGLTLATIYLVAILVLATLRPDLMPPIPAAERAALSRRQLLRKLVLVVGPPVGLVVAVLGSIIGGIAAPTEAAAMGAFGALLFVGLSGRLTIRLLAQVVKATLLISAMVFFILICAQVFGLAFRGLGGEHLVGRMFDWIPGGTTGSLLFMLLLVFVLGFFLEWIEITYIALPLFLPFFVQMGVDVVWMGILVALVLQTSFLTPPFGWSLFFLKGVAPKEVSTLDIYKGAIPFIALQVLAVGVVFVFPPIATWLPVAIGW</sequence>
<feature type="transmembrane region" description="Helical" evidence="7">
    <location>
        <begin position="355"/>
        <end position="378"/>
    </location>
</feature>
<feature type="transmembrane region" description="Helical" evidence="7">
    <location>
        <begin position="254"/>
        <end position="274"/>
    </location>
</feature>
<keyword evidence="10" id="KW-1185">Reference proteome</keyword>
<evidence type="ECO:0000256" key="7">
    <source>
        <dbReference type="RuleBase" id="RU369079"/>
    </source>
</evidence>
<gene>
    <name evidence="9" type="ORF">C1H69_06900</name>
</gene>
<feature type="transmembrane region" description="Helical" evidence="7">
    <location>
        <begin position="87"/>
        <end position="110"/>
    </location>
</feature>
<keyword evidence="2" id="KW-1003">Cell membrane</keyword>
<keyword evidence="5 7" id="KW-1133">Transmembrane helix</keyword>
<keyword evidence="7" id="KW-0813">Transport</keyword>